<keyword evidence="2" id="KW-1185">Reference proteome</keyword>
<evidence type="ECO:0000313" key="1">
    <source>
        <dbReference type="EMBL" id="CAD8124535.1"/>
    </source>
</evidence>
<comment type="caution">
    <text evidence="1">The sequence shown here is derived from an EMBL/GenBank/DDBJ whole genome shotgun (WGS) entry which is preliminary data.</text>
</comment>
<dbReference type="EMBL" id="CAJJDN010000151">
    <property type="protein sequence ID" value="CAD8124535.1"/>
    <property type="molecule type" value="Genomic_DNA"/>
</dbReference>
<name>A0A8S1RCZ6_9CILI</name>
<organism evidence="1 2">
    <name type="scientific">Paramecium sonneborni</name>
    <dbReference type="NCBI Taxonomy" id="65129"/>
    <lineage>
        <taxon>Eukaryota</taxon>
        <taxon>Sar</taxon>
        <taxon>Alveolata</taxon>
        <taxon>Ciliophora</taxon>
        <taxon>Intramacronucleata</taxon>
        <taxon>Oligohymenophorea</taxon>
        <taxon>Peniculida</taxon>
        <taxon>Parameciidae</taxon>
        <taxon>Paramecium</taxon>
    </lineage>
</organism>
<proteinExistence type="predicted"/>
<evidence type="ECO:0000313" key="2">
    <source>
        <dbReference type="Proteomes" id="UP000692954"/>
    </source>
</evidence>
<dbReference type="AlphaFoldDB" id="A0A8S1RCZ6"/>
<reference evidence="1" key="1">
    <citation type="submission" date="2021-01" db="EMBL/GenBank/DDBJ databases">
        <authorList>
            <consortium name="Genoscope - CEA"/>
            <person name="William W."/>
        </authorList>
    </citation>
    <scope>NUCLEOTIDE SEQUENCE</scope>
</reference>
<dbReference type="Proteomes" id="UP000692954">
    <property type="component" value="Unassembled WGS sequence"/>
</dbReference>
<sequence length="34" mass="4124">MLTVKSRREIQNFRNLGWKSNSTTTQIKLKFIFH</sequence>
<accession>A0A8S1RCZ6</accession>
<gene>
    <name evidence="1" type="ORF">PSON_ATCC_30995.1.T1510136</name>
</gene>
<protein>
    <submittedName>
        <fullName evidence="1">Uncharacterized protein</fullName>
    </submittedName>
</protein>